<keyword evidence="7 9" id="KW-0503">Monooxygenase</keyword>
<dbReference type="InterPro" id="IPR047146">
    <property type="entry name" value="Cyt_P450_E_CYP52_fungi"/>
</dbReference>
<dbReference type="Pfam" id="PF00067">
    <property type="entry name" value="p450"/>
    <property type="match status" value="2"/>
</dbReference>
<dbReference type="Gene3D" id="1.10.630.10">
    <property type="entry name" value="Cytochrome P450"/>
    <property type="match status" value="2"/>
</dbReference>
<dbReference type="InterPro" id="IPR002401">
    <property type="entry name" value="Cyt_P450_E_grp-I"/>
</dbReference>
<comment type="caution">
    <text evidence="10">The sequence shown here is derived from an EMBL/GenBank/DDBJ whole genome shotgun (WGS) entry which is preliminary data.</text>
</comment>
<dbReference type="GO" id="GO:0020037">
    <property type="term" value="F:heme binding"/>
    <property type="evidence" value="ECO:0007669"/>
    <property type="project" value="InterPro"/>
</dbReference>
<gene>
    <name evidence="10" type="ORF">AAE3_LOCUS12492</name>
</gene>
<keyword evidence="6 8" id="KW-0408">Iron</keyword>
<comment type="cofactor">
    <cofactor evidence="1 8">
        <name>heme</name>
        <dbReference type="ChEBI" id="CHEBI:30413"/>
    </cofactor>
</comment>
<dbReference type="Proteomes" id="UP000467700">
    <property type="component" value="Unassembled WGS sequence"/>
</dbReference>
<keyword evidence="4 8" id="KW-0479">Metal-binding</keyword>
<name>A0A8S0WSV9_CYCAE</name>
<evidence type="ECO:0008006" key="12">
    <source>
        <dbReference type="Google" id="ProtNLM"/>
    </source>
</evidence>
<evidence type="ECO:0000256" key="9">
    <source>
        <dbReference type="RuleBase" id="RU000461"/>
    </source>
</evidence>
<dbReference type="GO" id="GO:0016705">
    <property type="term" value="F:oxidoreductase activity, acting on paired donors, with incorporation or reduction of molecular oxygen"/>
    <property type="evidence" value="ECO:0007669"/>
    <property type="project" value="InterPro"/>
</dbReference>
<evidence type="ECO:0000256" key="1">
    <source>
        <dbReference type="ARBA" id="ARBA00001971"/>
    </source>
</evidence>
<dbReference type="PRINTS" id="PR00385">
    <property type="entry name" value="P450"/>
</dbReference>
<evidence type="ECO:0000256" key="4">
    <source>
        <dbReference type="ARBA" id="ARBA00022723"/>
    </source>
</evidence>
<keyword evidence="3 8" id="KW-0349">Heme</keyword>
<evidence type="ECO:0000313" key="10">
    <source>
        <dbReference type="EMBL" id="CAA7270247.1"/>
    </source>
</evidence>
<accession>A0A8S0WSV9</accession>
<dbReference type="SUPFAM" id="SSF48264">
    <property type="entry name" value="Cytochrome P450"/>
    <property type="match status" value="1"/>
</dbReference>
<dbReference type="PANTHER" id="PTHR24287:SF1">
    <property type="entry name" value="P450, PUTATIVE (EUROFUNG)-RELATED"/>
    <property type="match status" value="1"/>
</dbReference>
<proteinExistence type="inferred from homology"/>
<dbReference type="InterPro" id="IPR001128">
    <property type="entry name" value="Cyt_P450"/>
</dbReference>
<comment type="similarity">
    <text evidence="2 9">Belongs to the cytochrome P450 family.</text>
</comment>
<protein>
    <recommendedName>
        <fullName evidence="12">Cytochrome P450</fullName>
    </recommendedName>
</protein>
<keyword evidence="5 9" id="KW-0560">Oxidoreductase</keyword>
<dbReference type="GO" id="GO:0005506">
    <property type="term" value="F:iron ion binding"/>
    <property type="evidence" value="ECO:0007669"/>
    <property type="project" value="InterPro"/>
</dbReference>
<organism evidence="10 11">
    <name type="scientific">Cyclocybe aegerita</name>
    <name type="common">Black poplar mushroom</name>
    <name type="synonym">Agrocybe aegerita</name>
    <dbReference type="NCBI Taxonomy" id="1973307"/>
    <lineage>
        <taxon>Eukaryota</taxon>
        <taxon>Fungi</taxon>
        <taxon>Dikarya</taxon>
        <taxon>Basidiomycota</taxon>
        <taxon>Agaricomycotina</taxon>
        <taxon>Agaricomycetes</taxon>
        <taxon>Agaricomycetidae</taxon>
        <taxon>Agaricales</taxon>
        <taxon>Agaricineae</taxon>
        <taxon>Bolbitiaceae</taxon>
        <taxon>Cyclocybe</taxon>
    </lineage>
</organism>
<evidence type="ECO:0000256" key="5">
    <source>
        <dbReference type="ARBA" id="ARBA00023002"/>
    </source>
</evidence>
<dbReference type="PRINTS" id="PR00463">
    <property type="entry name" value="EP450I"/>
</dbReference>
<evidence type="ECO:0000256" key="7">
    <source>
        <dbReference type="ARBA" id="ARBA00023033"/>
    </source>
</evidence>
<dbReference type="PANTHER" id="PTHR24287">
    <property type="entry name" value="P450, PUTATIVE (EUROFUNG)-RELATED"/>
    <property type="match status" value="1"/>
</dbReference>
<feature type="binding site" description="axial binding residue" evidence="8">
    <location>
        <position position="313"/>
    </location>
    <ligand>
        <name>heme</name>
        <dbReference type="ChEBI" id="CHEBI:30413"/>
    </ligand>
    <ligandPart>
        <name>Fe</name>
        <dbReference type="ChEBI" id="CHEBI:18248"/>
    </ligandPart>
</feature>
<evidence type="ECO:0000256" key="3">
    <source>
        <dbReference type="ARBA" id="ARBA00022617"/>
    </source>
</evidence>
<sequence length="393" mass="44304">MNPLLGSGVFAADGELWKTESAISTTSNDAINQLKVRFREGYAVDIQDITAQFTLDSATEFLFGNGVCSLANGTPYPPNSPPAQTTTSSGSSLLDAATRFAQAFSEAQTITVNRARFGPFWPLTEFWHDKIAVPMKIVHRMIDPIVAEATASTLTFVIYMLAEYPEVLLRLREEILNKVGSSRRPTYEDIRNMKCLRAVLNETLRLYPVVPFNGPMSKDATTWPPIKPRDKPFYIPANTRLGYTVLGMHRRKDLWGPDGQLSDFRIIFDKLVDTLSHVALEFDPDRFLDDRLQRYLTPNPFIFLPFNAGPRICLGQQFAYNEASFFLVRLLQNFSSITLDLDAQPAHSRAPPEWAKEEGRKGKEKVRPMAHLTMYLEGGLWVKMEEAKTADGE</sequence>
<dbReference type="OrthoDB" id="1470350at2759"/>
<evidence type="ECO:0000256" key="6">
    <source>
        <dbReference type="ARBA" id="ARBA00023004"/>
    </source>
</evidence>
<dbReference type="GO" id="GO:0004497">
    <property type="term" value="F:monooxygenase activity"/>
    <property type="evidence" value="ECO:0007669"/>
    <property type="project" value="UniProtKB-KW"/>
</dbReference>
<dbReference type="PROSITE" id="PS00086">
    <property type="entry name" value="CYTOCHROME_P450"/>
    <property type="match status" value="1"/>
</dbReference>
<dbReference type="InterPro" id="IPR017972">
    <property type="entry name" value="Cyt_P450_CS"/>
</dbReference>
<dbReference type="EMBL" id="CACVBS010000088">
    <property type="protein sequence ID" value="CAA7270247.1"/>
    <property type="molecule type" value="Genomic_DNA"/>
</dbReference>
<evidence type="ECO:0000256" key="8">
    <source>
        <dbReference type="PIRSR" id="PIRSR602401-1"/>
    </source>
</evidence>
<dbReference type="AlphaFoldDB" id="A0A8S0WSV9"/>
<evidence type="ECO:0000256" key="2">
    <source>
        <dbReference type="ARBA" id="ARBA00010617"/>
    </source>
</evidence>
<reference evidence="10 11" key="1">
    <citation type="submission" date="2020-01" db="EMBL/GenBank/DDBJ databases">
        <authorList>
            <person name="Gupta K D."/>
        </authorList>
    </citation>
    <scope>NUCLEOTIDE SEQUENCE [LARGE SCALE GENOMIC DNA]</scope>
</reference>
<keyword evidence="11" id="KW-1185">Reference proteome</keyword>
<dbReference type="InterPro" id="IPR036396">
    <property type="entry name" value="Cyt_P450_sf"/>
</dbReference>
<evidence type="ECO:0000313" key="11">
    <source>
        <dbReference type="Proteomes" id="UP000467700"/>
    </source>
</evidence>